<evidence type="ECO:0000256" key="2">
    <source>
        <dbReference type="ARBA" id="ARBA00010884"/>
    </source>
</evidence>
<dbReference type="EMBL" id="AFYH01168366">
    <property type="status" value="NOT_ANNOTATED_CDS"/>
    <property type="molecule type" value="Genomic_DNA"/>
</dbReference>
<keyword evidence="3" id="KW-0964">Secreted</keyword>
<keyword evidence="13" id="KW-1185">Reference proteome</keyword>
<feature type="active site" description="Charge relay system" evidence="10">
    <location>
        <position position="205"/>
    </location>
</feature>
<evidence type="ECO:0000256" key="6">
    <source>
        <dbReference type="ARBA" id="ARBA00053358"/>
    </source>
</evidence>
<dbReference type="HOGENOM" id="CLU_032487_3_0_1"/>
<dbReference type="OMA" id="FENGLCW"/>
<dbReference type="Ensembl" id="ENSLACT00000007631.1">
    <property type="protein sequence ID" value="ENSLACP00000007567.1"/>
    <property type="gene ID" value="ENSLACG00000006705.1"/>
</dbReference>
<dbReference type="EMBL" id="AFYH01168365">
    <property type="status" value="NOT_ANNOTATED_CDS"/>
    <property type="molecule type" value="Genomic_DNA"/>
</dbReference>
<comment type="subunit">
    <text evidence="7">Interacts with PDE3B; this interaction regulates PDE3B's stability and expression and, thereby, impacts the antilipolytic action of insulin.</text>
</comment>
<dbReference type="EMBL" id="AFYH01168364">
    <property type="status" value="NOT_ANNOTATED_CDS"/>
    <property type="molecule type" value="Genomic_DNA"/>
</dbReference>
<dbReference type="PANTHER" id="PTHR10794:SF93">
    <property type="entry name" value="SERINE AMINOPEPTIDASE S33 DOMAIN-CONTAINING PROTEIN"/>
    <property type="match status" value="1"/>
</dbReference>
<feature type="active site" description="Charge relay system" evidence="10">
    <location>
        <position position="359"/>
    </location>
</feature>
<feature type="signal peptide" evidence="11">
    <location>
        <begin position="1"/>
        <end position="25"/>
    </location>
</feature>
<dbReference type="STRING" id="7897.ENSLACP00000007567"/>
<dbReference type="GO" id="GO:0047372">
    <property type="term" value="F:monoacylglycerol lipase activity"/>
    <property type="evidence" value="ECO:0007669"/>
    <property type="project" value="TreeGrafter"/>
</dbReference>
<evidence type="ECO:0000256" key="4">
    <source>
        <dbReference type="ARBA" id="ARBA00022553"/>
    </source>
</evidence>
<dbReference type="InterPro" id="IPR012020">
    <property type="entry name" value="ABHD4"/>
</dbReference>
<reference evidence="13" key="1">
    <citation type="submission" date="2011-08" db="EMBL/GenBank/DDBJ databases">
        <title>The draft genome of Latimeria chalumnae.</title>
        <authorList>
            <person name="Di Palma F."/>
            <person name="Alfoldi J."/>
            <person name="Johnson J."/>
            <person name="Berlin A."/>
            <person name="Gnerre S."/>
            <person name="Jaffe D."/>
            <person name="MacCallum I."/>
            <person name="Young S."/>
            <person name="Walker B.J."/>
            <person name="Lander E."/>
            <person name="Lindblad-Toh K."/>
        </authorList>
    </citation>
    <scope>NUCLEOTIDE SEQUENCE [LARGE SCALE GENOMIC DNA]</scope>
    <source>
        <strain evidence="13">Wild caught</strain>
    </source>
</reference>
<evidence type="ECO:0000256" key="10">
    <source>
        <dbReference type="PIRSR" id="PIRSR005211-1"/>
    </source>
</evidence>
<accession>H3AD46</accession>
<feature type="active site" description="Charge relay system" evidence="10">
    <location>
        <position position="328"/>
    </location>
</feature>
<dbReference type="Proteomes" id="UP000008672">
    <property type="component" value="Unassembled WGS sequence"/>
</dbReference>
<evidence type="ECO:0000256" key="11">
    <source>
        <dbReference type="SAM" id="SignalP"/>
    </source>
</evidence>
<feature type="chain" id="PRO_5003580200" description="Protein ABHD15" evidence="11">
    <location>
        <begin position="26"/>
        <end position="440"/>
    </location>
</feature>
<dbReference type="InterPro" id="IPR029058">
    <property type="entry name" value="AB_hydrolase_fold"/>
</dbReference>
<dbReference type="CTD" id="560644"/>
<proteinExistence type="inferred from homology"/>
<reference evidence="12" key="3">
    <citation type="submission" date="2025-09" db="UniProtKB">
        <authorList>
            <consortium name="Ensembl"/>
        </authorList>
    </citation>
    <scope>IDENTIFICATION</scope>
</reference>
<dbReference type="Gene3D" id="3.40.50.1820">
    <property type="entry name" value="alpha/beta hydrolase"/>
    <property type="match status" value="1"/>
</dbReference>
<dbReference type="KEGG" id="lcm:102360511"/>
<evidence type="ECO:0000256" key="3">
    <source>
        <dbReference type="ARBA" id="ARBA00022525"/>
    </source>
</evidence>
<comment type="similarity">
    <text evidence="2">Belongs to the AB hydrolase superfamily. AB hydrolase 4 family.</text>
</comment>
<gene>
    <name evidence="12" type="primary">ABHD15A</name>
</gene>
<dbReference type="OrthoDB" id="247542at2759"/>
<reference evidence="12" key="2">
    <citation type="submission" date="2025-08" db="UniProtKB">
        <authorList>
            <consortium name="Ensembl"/>
        </authorList>
    </citation>
    <scope>IDENTIFICATION</scope>
</reference>
<dbReference type="EMBL" id="AFYH01168363">
    <property type="status" value="NOT_ANNOTATED_CDS"/>
    <property type="molecule type" value="Genomic_DNA"/>
</dbReference>
<evidence type="ECO:0000256" key="1">
    <source>
        <dbReference type="ARBA" id="ARBA00004613"/>
    </source>
</evidence>
<dbReference type="AlphaFoldDB" id="H3AD46"/>
<evidence type="ECO:0000256" key="9">
    <source>
        <dbReference type="ARBA" id="ARBA00082877"/>
    </source>
</evidence>
<keyword evidence="5 11" id="KW-0732">Signal</keyword>
<dbReference type="GeneID" id="102360511"/>
<protein>
    <recommendedName>
        <fullName evidence="8">Protein ABHD15</fullName>
    </recommendedName>
    <alternativeName>
        <fullName evidence="9">Alpha/beta hydrolase domain-containing protein 15</fullName>
    </alternativeName>
</protein>
<dbReference type="InterPro" id="IPR050960">
    <property type="entry name" value="AB_hydrolase_4_sf"/>
</dbReference>
<dbReference type="GeneTree" id="ENSGT00950000182902"/>
<evidence type="ECO:0000256" key="5">
    <source>
        <dbReference type="ARBA" id="ARBA00022729"/>
    </source>
</evidence>
<dbReference type="RefSeq" id="XP_006006164.1">
    <property type="nucleotide sequence ID" value="XM_006006102.3"/>
</dbReference>
<evidence type="ECO:0000313" key="13">
    <source>
        <dbReference type="Proteomes" id="UP000008672"/>
    </source>
</evidence>
<dbReference type="GO" id="GO:0034338">
    <property type="term" value="F:short-chain carboxylesterase activity"/>
    <property type="evidence" value="ECO:0007669"/>
    <property type="project" value="TreeGrafter"/>
</dbReference>
<comment type="subcellular location">
    <subcellularLocation>
        <location evidence="1">Secreted</location>
    </subcellularLocation>
</comment>
<evidence type="ECO:0000313" key="12">
    <source>
        <dbReference type="Ensembl" id="ENSLACP00000007567.1"/>
    </source>
</evidence>
<organism evidence="12 13">
    <name type="scientific">Latimeria chalumnae</name>
    <name type="common">Coelacanth</name>
    <dbReference type="NCBI Taxonomy" id="7897"/>
    <lineage>
        <taxon>Eukaryota</taxon>
        <taxon>Metazoa</taxon>
        <taxon>Chordata</taxon>
        <taxon>Craniata</taxon>
        <taxon>Vertebrata</taxon>
        <taxon>Euteleostomi</taxon>
        <taxon>Coelacanthiformes</taxon>
        <taxon>Coelacanthidae</taxon>
        <taxon>Latimeria</taxon>
    </lineage>
</organism>
<dbReference type="GO" id="GO:0005576">
    <property type="term" value="C:extracellular region"/>
    <property type="evidence" value="ECO:0007669"/>
    <property type="project" value="UniProtKB-SubCell"/>
</dbReference>
<dbReference type="FunFam" id="3.40.50.1820:FF:000103">
    <property type="entry name" value="Abhydrolase domain-containing 15"/>
    <property type="match status" value="1"/>
</dbReference>
<name>H3AD46_LATCH</name>
<keyword evidence="4" id="KW-0597">Phosphoprotein</keyword>
<dbReference type="PANTHER" id="PTHR10794">
    <property type="entry name" value="ABHYDROLASE DOMAIN-CONTAINING PROTEIN"/>
    <property type="match status" value="1"/>
</dbReference>
<dbReference type="SUPFAM" id="SSF53474">
    <property type="entry name" value="alpha/beta-Hydrolases"/>
    <property type="match status" value="1"/>
</dbReference>
<dbReference type="eggNOG" id="KOG1838">
    <property type="taxonomic scope" value="Eukaryota"/>
</dbReference>
<dbReference type="InParanoid" id="H3AD46"/>
<dbReference type="ESTHER" id="latch-h3ad46">
    <property type="family name" value="abh_upf0017"/>
</dbReference>
<evidence type="ECO:0000256" key="7">
    <source>
        <dbReference type="ARBA" id="ARBA00066099"/>
    </source>
</evidence>
<comment type="function">
    <text evidence="6">May regulate adipocyte lipolysis and liver lipid accumulation.</text>
</comment>
<sequence>MRGWASALCNLLQQLFYWPLQLCLGSSFWAAGTPGGAEPQSRLVCKPSALARHLQRHCLTFRALGCLSRLLPALQSWLGVLWPPGDGLHFSRDLLQLSDEGLVALDWALGAGSHRRRRSSSNSSNPVLLIIGNSFGRITSNMFKLCELALSHGYHPVIYNRRGQNGCPLNTLKLQPFGDPSDLREAIRYIRYQHPMARLYTVSESTGAGLLLSYLGECGSSSYVTAAACISPIFRYQDWFEMGPPWFYHWLLLLYQKISLSRYSTALGEIVDTEKFFASSSIRELEDVLFCQSKKAPLSWELYWERNDPLRDVDEVAIPVLCICSQDDPIRGDPGTTLPFELFETNPHFFLLLTQHGGHCGFLQDTSSDAIWSHEALLEFFRSTTEFFMTEERGKGFGKRKEGGVLFKATRSRGASPYKRESFCSHYIHDIYNWQRSYTR</sequence>
<dbReference type="PIRSF" id="PIRSF005211">
    <property type="entry name" value="Ab_hydro_YheT"/>
    <property type="match status" value="1"/>
</dbReference>
<evidence type="ECO:0000256" key="8">
    <source>
        <dbReference type="ARBA" id="ARBA00072863"/>
    </source>
</evidence>